<evidence type="ECO:0000256" key="4">
    <source>
        <dbReference type="PROSITE-ProRule" id="PRU00284"/>
    </source>
</evidence>
<dbReference type="Gene3D" id="1.10.287.950">
    <property type="entry name" value="Methyl-accepting chemotaxis protein"/>
    <property type="match status" value="1"/>
</dbReference>
<organism evidence="9 10">
    <name type="scientific">Oleidesulfovibrio alaskensis (strain ATCC BAA-1058 / DSM 17464 / G20)</name>
    <name type="common">Desulfovibrio alaskensis</name>
    <dbReference type="NCBI Taxonomy" id="207559"/>
    <lineage>
        <taxon>Bacteria</taxon>
        <taxon>Pseudomonadati</taxon>
        <taxon>Thermodesulfobacteriota</taxon>
        <taxon>Desulfovibrionia</taxon>
        <taxon>Desulfovibrionales</taxon>
        <taxon>Desulfovibrionaceae</taxon>
        <taxon>Oleidesulfovibrio</taxon>
    </lineage>
</organism>
<keyword evidence="5" id="KW-0175">Coiled coil</keyword>
<dbReference type="PROSITE" id="PS50111">
    <property type="entry name" value="CHEMOTAXIS_TRANSDUC_2"/>
    <property type="match status" value="1"/>
</dbReference>
<evidence type="ECO:0000313" key="9">
    <source>
        <dbReference type="EMBL" id="ABB37148.2"/>
    </source>
</evidence>
<dbReference type="Proteomes" id="UP000002710">
    <property type="component" value="Chromosome"/>
</dbReference>
<sequence length="597" mass="63328">MSIKWKVLAVALLGPLVVALLMAVSWVRDIRHGAEEAILEKSRSIVLMAEATRHQMAVKLKDGVVRPLDELPSDKVVSAVPVVTAMRAAAENAEKAGYEFRVPKVSPRNPANTPTPLELEVLAKLKKEQLDEYVVREADAIRYFRPVRLTQDCMFCHGDPKGSKDPTGGIREGWKVGSIHGAFQVISSLEGVHARVRSAAIGVGITTVGVLLVLGLLARYFLGRSLLSPLERLRAYAGAVAGGDLKARPEGKYEAELALLRDSIASMVGDLRDKMAESAARTEEAAQQTQRAEAAMGEAKEQEAKVSALLESMARIASEAKEIAEQVSLAAQALSAQVDEVASGAGIQSARSQETAVAMEEMNATVLEVARNSAESAATADETRHKAAAGENVVEQVVASIARVNSRAQTLRGEMAGLGKQTEDISRIMDVISDIADQTNLLALNAAIEAARAGDAGRGFAVVADEVRKLAEKTMHATKEVGDAIGTIQKSAHDNVEHVENAAGAADEATGKAREAGAALKEIVRLAEHTSDQVRSIATAAEQQSATSEEINRAVDEISAVATDTAEGMDQAAGAVARLAELAARLEELIDELNSRK</sequence>
<evidence type="ECO:0000259" key="7">
    <source>
        <dbReference type="PROSITE" id="PS50111"/>
    </source>
</evidence>
<comment type="subcellular location">
    <subcellularLocation>
        <location evidence="1">Membrane</location>
    </subcellularLocation>
</comment>
<keyword evidence="2 4" id="KW-0807">Transducer</keyword>
<dbReference type="SMART" id="SM00304">
    <property type="entry name" value="HAMP"/>
    <property type="match status" value="1"/>
</dbReference>
<dbReference type="GO" id="GO:0006935">
    <property type="term" value="P:chemotaxis"/>
    <property type="evidence" value="ECO:0007669"/>
    <property type="project" value="InterPro"/>
</dbReference>
<dbReference type="CDD" id="cd11386">
    <property type="entry name" value="MCP_signal"/>
    <property type="match status" value="1"/>
</dbReference>
<evidence type="ECO:0000259" key="8">
    <source>
        <dbReference type="PROSITE" id="PS50885"/>
    </source>
</evidence>
<dbReference type="GO" id="GO:0007165">
    <property type="term" value="P:signal transduction"/>
    <property type="evidence" value="ECO:0007669"/>
    <property type="project" value="UniProtKB-KW"/>
</dbReference>
<evidence type="ECO:0000256" key="2">
    <source>
        <dbReference type="ARBA" id="ARBA00023224"/>
    </source>
</evidence>
<dbReference type="STRING" id="207559.Dde_0347"/>
<dbReference type="AlphaFoldDB" id="Q316J8"/>
<dbReference type="SUPFAM" id="SSF58104">
    <property type="entry name" value="Methyl-accepting chemotaxis protein (MCP) signaling domain"/>
    <property type="match status" value="1"/>
</dbReference>
<dbReference type="KEGG" id="dde:Dde_0347"/>
<dbReference type="InterPro" id="IPR021796">
    <property type="entry name" value="Tll0287-like_dom"/>
</dbReference>
<comment type="similarity">
    <text evidence="3">Belongs to the methyl-accepting chemotaxis (MCP) protein family.</text>
</comment>
<dbReference type="FunFam" id="1.10.287.950:FF:000001">
    <property type="entry name" value="Methyl-accepting chemotaxis sensory transducer"/>
    <property type="match status" value="1"/>
</dbReference>
<dbReference type="InterPro" id="IPR004089">
    <property type="entry name" value="MCPsignal_dom"/>
</dbReference>
<dbReference type="eggNOG" id="COG0840">
    <property type="taxonomic scope" value="Bacteria"/>
</dbReference>
<dbReference type="SMART" id="SM00283">
    <property type="entry name" value="MA"/>
    <property type="match status" value="1"/>
</dbReference>
<dbReference type="InterPro" id="IPR003660">
    <property type="entry name" value="HAMP_dom"/>
</dbReference>
<dbReference type="RefSeq" id="WP_011366486.1">
    <property type="nucleotide sequence ID" value="NC_007519.1"/>
</dbReference>
<feature type="domain" description="Methyl-accepting transducer" evidence="7">
    <location>
        <begin position="323"/>
        <end position="559"/>
    </location>
</feature>
<feature type="domain" description="HAMP" evidence="8">
    <location>
        <begin position="224"/>
        <end position="276"/>
    </location>
</feature>
<dbReference type="GO" id="GO:0004888">
    <property type="term" value="F:transmembrane signaling receptor activity"/>
    <property type="evidence" value="ECO:0007669"/>
    <property type="project" value="InterPro"/>
</dbReference>
<dbReference type="SUPFAM" id="SSF158472">
    <property type="entry name" value="HAMP domain-like"/>
    <property type="match status" value="1"/>
</dbReference>
<dbReference type="Pfam" id="PF00015">
    <property type="entry name" value="MCPsignal"/>
    <property type="match status" value="1"/>
</dbReference>
<keyword evidence="10" id="KW-1185">Reference proteome</keyword>
<dbReference type="HOGENOM" id="CLU_000445_107_27_7"/>
<evidence type="ECO:0000256" key="1">
    <source>
        <dbReference type="ARBA" id="ARBA00004370"/>
    </source>
</evidence>
<dbReference type="Gene3D" id="6.10.340.10">
    <property type="match status" value="1"/>
</dbReference>
<keyword evidence="6" id="KW-1133">Transmembrane helix</keyword>
<feature type="transmembrane region" description="Helical" evidence="6">
    <location>
        <begin position="199"/>
        <end position="222"/>
    </location>
</feature>
<name>Q316J8_OLEA2</name>
<protein>
    <submittedName>
        <fullName evidence="9">Methyl-accepting chemotaxis sensory transducer</fullName>
    </submittedName>
</protein>
<evidence type="ECO:0000313" key="10">
    <source>
        <dbReference type="Proteomes" id="UP000002710"/>
    </source>
</evidence>
<evidence type="ECO:0000256" key="6">
    <source>
        <dbReference type="SAM" id="Phobius"/>
    </source>
</evidence>
<keyword evidence="6" id="KW-0812">Transmembrane</keyword>
<accession>Q316J8</accession>
<feature type="coiled-coil region" evidence="5">
    <location>
        <begin position="569"/>
        <end position="596"/>
    </location>
</feature>
<dbReference type="Pfam" id="PF11845">
    <property type="entry name" value="Tll0287-like"/>
    <property type="match status" value="1"/>
</dbReference>
<reference evidence="9 10" key="1">
    <citation type="journal article" date="2011" name="J. Bacteriol.">
        <title>Complete genome sequence and updated annotation of Desulfovibrio alaskensis G20.</title>
        <authorList>
            <person name="Hauser L.J."/>
            <person name="Land M.L."/>
            <person name="Brown S.D."/>
            <person name="Larimer F."/>
            <person name="Keller K.L."/>
            <person name="Rapp-Giles B.J."/>
            <person name="Price M.N."/>
            <person name="Lin M."/>
            <person name="Bruce D.C."/>
            <person name="Detter J.C."/>
            <person name="Tapia R."/>
            <person name="Han C.S."/>
            <person name="Goodwin L.A."/>
            <person name="Cheng J.F."/>
            <person name="Pitluck S."/>
            <person name="Copeland A."/>
            <person name="Lucas S."/>
            <person name="Nolan M."/>
            <person name="Lapidus A.L."/>
            <person name="Palumbo A.V."/>
            <person name="Wall J.D."/>
        </authorList>
    </citation>
    <scope>NUCLEOTIDE SEQUENCE [LARGE SCALE GENOMIC DNA]</scope>
    <source>
        <strain evidence="10">ATCC BAA 1058 / DSM 17464 / G20</strain>
    </source>
</reference>
<dbReference type="PROSITE" id="PS50885">
    <property type="entry name" value="HAMP"/>
    <property type="match status" value="1"/>
</dbReference>
<keyword evidence="6" id="KW-0472">Membrane</keyword>
<gene>
    <name evidence="9" type="ordered locus">Dde_0347</name>
</gene>
<proteinExistence type="inferred from homology"/>
<dbReference type="PANTHER" id="PTHR32089:SF112">
    <property type="entry name" value="LYSOZYME-LIKE PROTEIN-RELATED"/>
    <property type="match status" value="1"/>
</dbReference>
<dbReference type="InterPro" id="IPR004090">
    <property type="entry name" value="Chemotax_Me-accpt_rcpt"/>
</dbReference>
<evidence type="ECO:0000256" key="5">
    <source>
        <dbReference type="SAM" id="Coils"/>
    </source>
</evidence>
<dbReference type="GO" id="GO:0016020">
    <property type="term" value="C:membrane"/>
    <property type="evidence" value="ECO:0007669"/>
    <property type="project" value="UniProtKB-SubCell"/>
</dbReference>
<dbReference type="PANTHER" id="PTHR32089">
    <property type="entry name" value="METHYL-ACCEPTING CHEMOTAXIS PROTEIN MCPB"/>
    <property type="match status" value="1"/>
</dbReference>
<dbReference type="Pfam" id="PF00672">
    <property type="entry name" value="HAMP"/>
    <property type="match status" value="1"/>
</dbReference>
<dbReference type="EMBL" id="CP000112">
    <property type="protein sequence ID" value="ABB37148.2"/>
    <property type="molecule type" value="Genomic_DNA"/>
</dbReference>
<evidence type="ECO:0000256" key="3">
    <source>
        <dbReference type="ARBA" id="ARBA00029447"/>
    </source>
</evidence>
<dbReference type="PRINTS" id="PR00260">
    <property type="entry name" value="CHEMTRNSDUCR"/>
</dbReference>